<evidence type="ECO:0000256" key="3">
    <source>
        <dbReference type="ARBA" id="ARBA00022634"/>
    </source>
</evidence>
<comment type="similarity">
    <text evidence="1 8 12">Belongs to the thymidine kinase family.</text>
</comment>
<dbReference type="SUPFAM" id="SSF57716">
    <property type="entry name" value="Glucocorticoid receptor-like (DNA-binding domain)"/>
    <property type="match status" value="1"/>
</dbReference>
<comment type="subcellular location">
    <subcellularLocation>
        <location evidence="8">Cytoplasm</location>
    </subcellularLocation>
</comment>
<dbReference type="InterPro" id="IPR027417">
    <property type="entry name" value="P-loop_NTPase"/>
</dbReference>
<dbReference type="HAMAP" id="MF_00124">
    <property type="entry name" value="Thymidine_kinase"/>
    <property type="match status" value="1"/>
</dbReference>
<dbReference type="PIRSF" id="PIRSF035805">
    <property type="entry name" value="TK_cell"/>
    <property type="match status" value="1"/>
</dbReference>
<dbReference type="NCBIfam" id="NF003296">
    <property type="entry name" value="PRK04296.1-1"/>
    <property type="match status" value="1"/>
</dbReference>
<dbReference type="GO" id="GO:0071897">
    <property type="term" value="P:DNA biosynthetic process"/>
    <property type="evidence" value="ECO:0007669"/>
    <property type="project" value="UniProtKB-KW"/>
</dbReference>
<evidence type="ECO:0000256" key="1">
    <source>
        <dbReference type="ARBA" id="ARBA00007587"/>
    </source>
</evidence>
<evidence type="ECO:0000256" key="9">
    <source>
        <dbReference type="PIRSR" id="PIRSR035805-1"/>
    </source>
</evidence>
<feature type="binding site" evidence="10">
    <location>
        <begin position="172"/>
        <end position="175"/>
    </location>
    <ligand>
        <name>substrate</name>
    </ligand>
</feature>
<dbReference type="EC" id="2.7.1.21" evidence="2 8"/>
<feature type="binding site" evidence="8">
    <location>
        <position position="187"/>
    </location>
    <ligand>
        <name>Zn(2+)</name>
        <dbReference type="ChEBI" id="CHEBI:29105"/>
    </ligand>
</feature>
<comment type="catalytic activity">
    <reaction evidence="8 11">
        <text>thymidine + ATP = dTMP + ADP + H(+)</text>
        <dbReference type="Rhea" id="RHEA:19129"/>
        <dbReference type="ChEBI" id="CHEBI:15378"/>
        <dbReference type="ChEBI" id="CHEBI:17748"/>
        <dbReference type="ChEBI" id="CHEBI:30616"/>
        <dbReference type="ChEBI" id="CHEBI:63528"/>
        <dbReference type="ChEBI" id="CHEBI:456216"/>
        <dbReference type="EC" id="2.7.1.21"/>
    </reaction>
</comment>
<dbReference type="GO" id="GO:0005829">
    <property type="term" value="C:cytosol"/>
    <property type="evidence" value="ECO:0007669"/>
    <property type="project" value="TreeGrafter"/>
</dbReference>
<keyword evidence="8" id="KW-0479">Metal-binding</keyword>
<feature type="binding site" evidence="8">
    <location>
        <position position="149"/>
    </location>
    <ligand>
        <name>Zn(2+)</name>
        <dbReference type="ChEBI" id="CHEBI:29105"/>
    </ligand>
</feature>
<keyword evidence="8" id="KW-0862">Zinc</keyword>
<keyword evidence="7 8" id="KW-0067">ATP-binding</keyword>
<dbReference type="GO" id="GO:0046104">
    <property type="term" value="P:thymidine metabolic process"/>
    <property type="evidence" value="ECO:0007669"/>
    <property type="project" value="TreeGrafter"/>
</dbReference>
<dbReference type="PROSITE" id="PS00603">
    <property type="entry name" value="TK_CELLULAR_TYPE"/>
    <property type="match status" value="1"/>
</dbReference>
<dbReference type="GO" id="GO:0004797">
    <property type="term" value="F:thymidine kinase activity"/>
    <property type="evidence" value="ECO:0007669"/>
    <property type="project" value="UniProtKB-UniRule"/>
</dbReference>
<name>A0A5D8QDY2_9THEO</name>
<evidence type="ECO:0000256" key="10">
    <source>
        <dbReference type="PIRSR" id="PIRSR035805-2"/>
    </source>
</evidence>
<dbReference type="PANTHER" id="PTHR11441:SF0">
    <property type="entry name" value="THYMIDINE KINASE, CYTOSOLIC"/>
    <property type="match status" value="1"/>
</dbReference>
<protein>
    <recommendedName>
        <fullName evidence="2 8">Thymidine kinase</fullName>
        <ecNumber evidence="2 8">2.7.1.21</ecNumber>
    </recommendedName>
</protein>
<evidence type="ECO:0000256" key="2">
    <source>
        <dbReference type="ARBA" id="ARBA00012118"/>
    </source>
</evidence>
<evidence type="ECO:0000256" key="8">
    <source>
        <dbReference type="HAMAP-Rule" id="MF_00124"/>
    </source>
</evidence>
<comment type="caution">
    <text evidence="13">The sequence shown here is derived from an EMBL/GenBank/DDBJ whole genome shotgun (WGS) entry which is preliminary data.</text>
</comment>
<dbReference type="InterPro" id="IPR020633">
    <property type="entry name" value="Thymidine_kinase_CS"/>
</dbReference>
<dbReference type="InterPro" id="IPR001267">
    <property type="entry name" value="Thymidine_kinase"/>
</dbReference>
<dbReference type="RefSeq" id="WP_149545622.1">
    <property type="nucleotide sequence ID" value="NZ_VTPS01000013.1"/>
</dbReference>
<comment type="subunit">
    <text evidence="8">Homotetramer.</text>
</comment>
<dbReference type="Pfam" id="PF00265">
    <property type="entry name" value="TK"/>
    <property type="match status" value="1"/>
</dbReference>
<evidence type="ECO:0000256" key="6">
    <source>
        <dbReference type="ARBA" id="ARBA00022777"/>
    </source>
</evidence>
<evidence type="ECO:0000256" key="5">
    <source>
        <dbReference type="ARBA" id="ARBA00022741"/>
    </source>
</evidence>
<proteinExistence type="inferred from homology"/>
<dbReference type="SUPFAM" id="SSF52540">
    <property type="entry name" value="P-loop containing nucleoside triphosphate hydrolases"/>
    <property type="match status" value="1"/>
</dbReference>
<dbReference type="GO" id="GO:0005524">
    <property type="term" value="F:ATP binding"/>
    <property type="evidence" value="ECO:0007669"/>
    <property type="project" value="UniProtKB-UniRule"/>
</dbReference>
<dbReference type="AlphaFoldDB" id="A0A5D8QDY2"/>
<evidence type="ECO:0000256" key="11">
    <source>
        <dbReference type="RuleBase" id="RU000544"/>
    </source>
</evidence>
<feature type="binding site" evidence="8">
    <location>
        <position position="184"/>
    </location>
    <ligand>
        <name>Zn(2+)</name>
        <dbReference type="ChEBI" id="CHEBI:29105"/>
    </ligand>
</feature>
<evidence type="ECO:0000256" key="4">
    <source>
        <dbReference type="ARBA" id="ARBA00022679"/>
    </source>
</evidence>
<evidence type="ECO:0000256" key="7">
    <source>
        <dbReference type="ARBA" id="ARBA00022840"/>
    </source>
</evidence>
<reference evidence="13 14" key="1">
    <citation type="submission" date="2019-08" db="EMBL/GenBank/DDBJ databases">
        <title>Calorimonas adulescens gen. nov., sp. nov., an anaerobic thermophilic bacterium from Sakhalin hot spring.</title>
        <authorList>
            <person name="Khomyakova M.A."/>
            <person name="Merkel A.Y."/>
            <person name="Novikov A."/>
            <person name="Bonch-Osmolovskaya E.A."/>
            <person name="Slobodkin A.I."/>
        </authorList>
    </citation>
    <scope>NUCLEOTIDE SEQUENCE [LARGE SCALE GENOMIC DNA]</scope>
    <source>
        <strain evidence="13 14">A05MB</strain>
    </source>
</reference>
<feature type="binding site" evidence="8">
    <location>
        <begin position="89"/>
        <end position="92"/>
    </location>
    <ligand>
        <name>ATP</name>
        <dbReference type="ChEBI" id="CHEBI:30616"/>
    </ligand>
</feature>
<feature type="binding site" evidence="10">
    <location>
        <position position="180"/>
    </location>
    <ligand>
        <name>substrate</name>
    </ligand>
</feature>
<keyword evidence="4 8" id="KW-0808">Transferase</keyword>
<dbReference type="Proteomes" id="UP000322976">
    <property type="component" value="Unassembled WGS sequence"/>
</dbReference>
<accession>A0A5D8QDY2</accession>
<feature type="binding site" evidence="8">
    <location>
        <position position="146"/>
    </location>
    <ligand>
        <name>Zn(2+)</name>
        <dbReference type="ChEBI" id="CHEBI:29105"/>
    </ligand>
</feature>
<evidence type="ECO:0000313" key="13">
    <source>
        <dbReference type="EMBL" id="TZE81468.1"/>
    </source>
</evidence>
<gene>
    <name evidence="8" type="primary">tdk</name>
    <name evidence="13" type="ORF">FWJ32_08980</name>
</gene>
<dbReference type="EMBL" id="VTPS01000013">
    <property type="protein sequence ID" value="TZE81468.1"/>
    <property type="molecule type" value="Genomic_DNA"/>
</dbReference>
<feature type="binding site" evidence="8">
    <location>
        <begin position="10"/>
        <end position="17"/>
    </location>
    <ligand>
        <name>ATP</name>
        <dbReference type="ChEBI" id="CHEBI:30616"/>
    </ligand>
</feature>
<keyword evidence="5 8" id="KW-0547">Nucleotide-binding</keyword>
<evidence type="ECO:0000313" key="14">
    <source>
        <dbReference type="Proteomes" id="UP000322976"/>
    </source>
</evidence>
<sequence length="192" mass="21775">MVGKLEVIRGCMFSGKTEELIRRLHRLKYAKQTYILYKPAIDNRYEEAHVVSHNGFKLQAIPVEGSRDILEDVLRQEAEGNHFDVIGVDEVQFLDRGIVEVSKTLIHKGYRVILAGLDTDFRGEPFGPMGDLLAIADEDERLYAICSVCGQPAIMTQRIINGEPARWDDPTILVGGVDRYEARCREHHIVVK</sequence>
<feature type="active site" description="Proton acceptor" evidence="8 9">
    <location>
        <position position="90"/>
    </location>
</feature>
<keyword evidence="3 8" id="KW-0237">DNA synthesis</keyword>
<dbReference type="PANTHER" id="PTHR11441">
    <property type="entry name" value="THYMIDINE KINASE"/>
    <property type="match status" value="1"/>
</dbReference>
<keyword evidence="14" id="KW-1185">Reference proteome</keyword>
<keyword evidence="6 8" id="KW-0418">Kinase</keyword>
<dbReference type="GO" id="GO:0008270">
    <property type="term" value="F:zinc ion binding"/>
    <property type="evidence" value="ECO:0007669"/>
    <property type="project" value="UniProtKB-UniRule"/>
</dbReference>
<evidence type="ECO:0000256" key="12">
    <source>
        <dbReference type="RuleBase" id="RU004165"/>
    </source>
</evidence>
<keyword evidence="8" id="KW-0963">Cytoplasm</keyword>
<dbReference type="Gene3D" id="3.30.60.20">
    <property type="match status" value="1"/>
</dbReference>
<dbReference type="Gene3D" id="3.40.50.300">
    <property type="entry name" value="P-loop containing nucleotide triphosphate hydrolases"/>
    <property type="match status" value="1"/>
</dbReference>
<organism evidence="13 14">
    <name type="scientific">Calorimonas adulescens</name>
    <dbReference type="NCBI Taxonomy" id="2606906"/>
    <lineage>
        <taxon>Bacteria</taxon>
        <taxon>Bacillati</taxon>
        <taxon>Bacillota</taxon>
        <taxon>Clostridia</taxon>
        <taxon>Thermoanaerobacterales</taxon>
        <taxon>Thermoanaerobacteraceae</taxon>
        <taxon>Calorimonas</taxon>
    </lineage>
</organism>